<reference evidence="2" key="4">
    <citation type="journal article" date="2015" name="G3 (Bethesda)">
        <title>Genome sequences of three phytopathogenic species of the Magnaporthaceae family of fungi.</title>
        <authorList>
            <person name="Okagaki L.H."/>
            <person name="Nunes C.C."/>
            <person name="Sailsbery J."/>
            <person name="Clay B."/>
            <person name="Brown D."/>
            <person name="John T."/>
            <person name="Oh Y."/>
            <person name="Young N."/>
            <person name="Fitzgerald M."/>
            <person name="Haas B.J."/>
            <person name="Zeng Q."/>
            <person name="Young S."/>
            <person name="Adiconis X."/>
            <person name="Fan L."/>
            <person name="Levin J.Z."/>
            <person name="Mitchell T.K."/>
            <person name="Okubara P.A."/>
            <person name="Farman M.L."/>
            <person name="Kohn L.M."/>
            <person name="Birren B."/>
            <person name="Ma L.-J."/>
            <person name="Dean R.A."/>
        </authorList>
    </citation>
    <scope>NUCLEOTIDE SEQUENCE</scope>
    <source>
        <strain evidence="2">ATCC 64411 / 73-15</strain>
    </source>
</reference>
<reference evidence="3" key="1">
    <citation type="submission" date="2010-05" db="EMBL/GenBank/DDBJ databases">
        <title>The genome sequence of Magnaporthe poae strain ATCC 64411.</title>
        <authorList>
            <person name="Ma L.-J."/>
            <person name="Dead R."/>
            <person name="Young S."/>
            <person name="Zeng Q."/>
            <person name="Koehrsen M."/>
            <person name="Alvarado L."/>
            <person name="Berlin A."/>
            <person name="Chapman S.B."/>
            <person name="Chen Z."/>
            <person name="Freedman E."/>
            <person name="Gellesch M."/>
            <person name="Goldberg J."/>
            <person name="Griggs A."/>
            <person name="Gujja S."/>
            <person name="Heilman E.R."/>
            <person name="Heiman D."/>
            <person name="Hepburn T."/>
            <person name="Howarth C."/>
            <person name="Jen D."/>
            <person name="Larson L."/>
            <person name="Mehta T."/>
            <person name="Neiman D."/>
            <person name="Pearson M."/>
            <person name="Roberts A."/>
            <person name="Saif S."/>
            <person name="Shea T."/>
            <person name="Shenoy N."/>
            <person name="Sisk P."/>
            <person name="Stolte C."/>
            <person name="Sykes S."/>
            <person name="Walk T."/>
            <person name="White J."/>
            <person name="Yandava C."/>
            <person name="Haas B."/>
            <person name="Nusbaum C."/>
            <person name="Birren B."/>
        </authorList>
    </citation>
    <scope>NUCLEOTIDE SEQUENCE [LARGE SCALE GENOMIC DNA]</scope>
    <source>
        <strain evidence="3">ATCC 64411 / 73-15</strain>
    </source>
</reference>
<organism evidence="2 3">
    <name type="scientific">Magnaporthiopsis poae (strain ATCC 64411 / 73-15)</name>
    <name type="common">Kentucky bluegrass fungus</name>
    <name type="synonym">Magnaporthe poae</name>
    <dbReference type="NCBI Taxonomy" id="644358"/>
    <lineage>
        <taxon>Eukaryota</taxon>
        <taxon>Fungi</taxon>
        <taxon>Dikarya</taxon>
        <taxon>Ascomycota</taxon>
        <taxon>Pezizomycotina</taxon>
        <taxon>Sordariomycetes</taxon>
        <taxon>Sordariomycetidae</taxon>
        <taxon>Magnaporthales</taxon>
        <taxon>Magnaporthaceae</taxon>
        <taxon>Magnaporthiopsis</taxon>
    </lineage>
</organism>
<proteinExistence type="predicted"/>
<dbReference type="EMBL" id="GL876971">
    <property type="protein sequence ID" value="KLU88213.1"/>
    <property type="molecule type" value="Genomic_DNA"/>
</dbReference>
<dbReference type="EnsemblFungi" id="MAPG_07200T0">
    <property type="protein sequence ID" value="MAPG_07200T0"/>
    <property type="gene ID" value="MAPG_07200"/>
</dbReference>
<dbReference type="AlphaFoldDB" id="A0A0C4E413"/>
<name>A0A0C4E413_MAGP6</name>
<protein>
    <recommendedName>
        <fullName evidence="4">Transposase Tc1-like domain-containing protein</fullName>
    </recommendedName>
</protein>
<gene>
    <name evidence="1" type="ORF">MAPG_07200</name>
</gene>
<evidence type="ECO:0000313" key="1">
    <source>
        <dbReference type="EMBL" id="KLU88213.1"/>
    </source>
</evidence>
<reference evidence="1" key="2">
    <citation type="submission" date="2010-05" db="EMBL/GenBank/DDBJ databases">
        <title>The Genome Sequence of Magnaporthe poae strain ATCC 64411.</title>
        <authorList>
            <consortium name="The Broad Institute Genome Sequencing Platform"/>
            <consortium name="Broad Institute Genome Sequencing Center for Infectious Disease"/>
            <person name="Ma L.-J."/>
            <person name="Dead R."/>
            <person name="Young S."/>
            <person name="Zeng Q."/>
            <person name="Koehrsen M."/>
            <person name="Alvarado L."/>
            <person name="Berlin A."/>
            <person name="Chapman S.B."/>
            <person name="Chen Z."/>
            <person name="Freedman E."/>
            <person name="Gellesch M."/>
            <person name="Goldberg J."/>
            <person name="Griggs A."/>
            <person name="Gujja S."/>
            <person name="Heilman E.R."/>
            <person name="Heiman D."/>
            <person name="Hepburn T."/>
            <person name="Howarth C."/>
            <person name="Jen D."/>
            <person name="Larson L."/>
            <person name="Mehta T."/>
            <person name="Neiman D."/>
            <person name="Pearson M."/>
            <person name="Roberts A."/>
            <person name="Saif S."/>
            <person name="Shea T."/>
            <person name="Shenoy N."/>
            <person name="Sisk P."/>
            <person name="Stolte C."/>
            <person name="Sykes S."/>
            <person name="Walk T."/>
            <person name="White J."/>
            <person name="Yandava C."/>
            <person name="Haas B."/>
            <person name="Nusbaum C."/>
            <person name="Birren B."/>
        </authorList>
    </citation>
    <scope>NUCLEOTIDE SEQUENCE</scope>
    <source>
        <strain evidence="1">ATCC 64411</strain>
    </source>
</reference>
<evidence type="ECO:0000313" key="2">
    <source>
        <dbReference type="EnsemblFungi" id="MAPG_07200T0"/>
    </source>
</evidence>
<dbReference type="EMBL" id="ADBL01001740">
    <property type="status" value="NOT_ANNOTATED_CDS"/>
    <property type="molecule type" value="Genomic_DNA"/>
</dbReference>
<sequence length="135" mass="15283">MPPHITATQKLRILAVCEFLNDHQLPCNHSDVFRWAGVSKGSGWRILAEHRTQPSLADHPNYPDRRGRKKIFTDDDIQKMKRAVEEHQREGRVLRWEQLPAAAGIDKRASHETVRMAMKKVGVTGSPSGLKKAPS</sequence>
<evidence type="ECO:0000313" key="3">
    <source>
        <dbReference type="Proteomes" id="UP000011715"/>
    </source>
</evidence>
<keyword evidence="3" id="KW-1185">Reference proteome</keyword>
<reference evidence="1" key="3">
    <citation type="submission" date="2011-03" db="EMBL/GenBank/DDBJ databases">
        <title>Annotation of Magnaporthe poae ATCC 64411.</title>
        <authorList>
            <person name="Ma L.-J."/>
            <person name="Dead R."/>
            <person name="Young S.K."/>
            <person name="Zeng Q."/>
            <person name="Gargeya S."/>
            <person name="Fitzgerald M."/>
            <person name="Haas B."/>
            <person name="Abouelleil A."/>
            <person name="Alvarado L."/>
            <person name="Arachchi H.M."/>
            <person name="Berlin A."/>
            <person name="Brown A."/>
            <person name="Chapman S.B."/>
            <person name="Chen Z."/>
            <person name="Dunbar C."/>
            <person name="Freedman E."/>
            <person name="Gearin G."/>
            <person name="Gellesch M."/>
            <person name="Goldberg J."/>
            <person name="Griggs A."/>
            <person name="Gujja S."/>
            <person name="Heiman D."/>
            <person name="Howarth C."/>
            <person name="Larson L."/>
            <person name="Lui A."/>
            <person name="MacDonald P.J.P."/>
            <person name="Mehta T."/>
            <person name="Montmayeur A."/>
            <person name="Murphy C."/>
            <person name="Neiman D."/>
            <person name="Pearson M."/>
            <person name="Priest M."/>
            <person name="Roberts A."/>
            <person name="Saif S."/>
            <person name="Shea T."/>
            <person name="Shenoy N."/>
            <person name="Sisk P."/>
            <person name="Stolte C."/>
            <person name="Sykes S."/>
            <person name="Yandava C."/>
            <person name="Wortman J."/>
            <person name="Nusbaum C."/>
            <person name="Birren B."/>
        </authorList>
    </citation>
    <scope>NUCLEOTIDE SEQUENCE</scope>
    <source>
        <strain evidence="1">ATCC 64411</strain>
    </source>
</reference>
<dbReference type="VEuPathDB" id="FungiDB:MAPG_07200"/>
<dbReference type="OrthoDB" id="4621856at2759"/>
<reference evidence="2" key="5">
    <citation type="submission" date="2015-06" db="UniProtKB">
        <authorList>
            <consortium name="EnsemblFungi"/>
        </authorList>
    </citation>
    <scope>IDENTIFICATION</scope>
    <source>
        <strain evidence="2">ATCC 64411</strain>
    </source>
</reference>
<dbReference type="OMA" id="NDGHDAR"/>
<accession>A0A0C4E413</accession>
<dbReference type="eggNOG" id="ENOG502RN5R">
    <property type="taxonomic scope" value="Eukaryota"/>
</dbReference>
<evidence type="ECO:0008006" key="4">
    <source>
        <dbReference type="Google" id="ProtNLM"/>
    </source>
</evidence>
<dbReference type="Proteomes" id="UP000011715">
    <property type="component" value="Unassembled WGS sequence"/>
</dbReference>